<dbReference type="InterPro" id="IPR048279">
    <property type="entry name" value="MdtK-like"/>
</dbReference>
<feature type="transmembrane region" description="Helical" evidence="8">
    <location>
        <begin position="175"/>
        <end position="196"/>
    </location>
</feature>
<feature type="transmembrane region" description="Helical" evidence="8">
    <location>
        <begin position="99"/>
        <end position="122"/>
    </location>
</feature>
<keyword evidence="3" id="KW-1003">Cell membrane</keyword>
<keyword evidence="4 8" id="KW-0812">Transmembrane</keyword>
<dbReference type="GO" id="GO:0005886">
    <property type="term" value="C:plasma membrane"/>
    <property type="evidence" value="ECO:0007669"/>
    <property type="project" value="UniProtKB-SubCell"/>
</dbReference>
<dbReference type="Pfam" id="PF01554">
    <property type="entry name" value="MatE"/>
    <property type="match status" value="2"/>
</dbReference>
<feature type="transmembrane region" description="Helical" evidence="8">
    <location>
        <begin position="142"/>
        <end position="163"/>
    </location>
</feature>
<feature type="transmembrane region" description="Helical" evidence="8">
    <location>
        <begin position="419"/>
        <end position="442"/>
    </location>
</feature>
<dbReference type="InterPro" id="IPR052031">
    <property type="entry name" value="Membrane_Transporter-Flippase"/>
</dbReference>
<feature type="compositionally biased region" description="Low complexity" evidence="7">
    <location>
        <begin position="452"/>
        <end position="470"/>
    </location>
</feature>
<comment type="subcellular location">
    <subcellularLocation>
        <location evidence="1">Cell inner membrane</location>
        <topology evidence="1">Multi-pass membrane protein</topology>
    </subcellularLocation>
</comment>
<feature type="transmembrane region" description="Helical" evidence="8">
    <location>
        <begin position="389"/>
        <end position="413"/>
    </location>
</feature>
<keyword evidence="2" id="KW-0813">Transport</keyword>
<dbReference type="PANTHER" id="PTHR43549">
    <property type="entry name" value="MULTIDRUG RESISTANCE PROTEIN YPNP-RELATED"/>
    <property type="match status" value="1"/>
</dbReference>
<organism evidence="9 10">
    <name type="scientific">Maritalea myrionectae</name>
    <dbReference type="NCBI Taxonomy" id="454601"/>
    <lineage>
        <taxon>Bacteria</taxon>
        <taxon>Pseudomonadati</taxon>
        <taxon>Pseudomonadota</taxon>
        <taxon>Alphaproteobacteria</taxon>
        <taxon>Hyphomicrobiales</taxon>
        <taxon>Devosiaceae</taxon>
        <taxon>Maritalea</taxon>
    </lineage>
</organism>
<dbReference type="KEGG" id="mmyr:MXMO3_02779"/>
<keyword evidence="5 8" id="KW-1133">Transmembrane helix</keyword>
<evidence type="ECO:0000256" key="4">
    <source>
        <dbReference type="ARBA" id="ARBA00022692"/>
    </source>
</evidence>
<feature type="transmembrane region" description="Helical" evidence="8">
    <location>
        <begin position="202"/>
        <end position="221"/>
    </location>
</feature>
<feature type="transmembrane region" description="Helical" evidence="8">
    <location>
        <begin position="354"/>
        <end position="377"/>
    </location>
</feature>
<feature type="transmembrane region" description="Helical" evidence="8">
    <location>
        <begin position="21"/>
        <end position="47"/>
    </location>
</feature>
<keyword evidence="10" id="KW-1185">Reference proteome</keyword>
<feature type="transmembrane region" description="Helical" evidence="8">
    <location>
        <begin position="62"/>
        <end position="87"/>
    </location>
</feature>
<dbReference type="AlphaFoldDB" id="A0A2R4MH22"/>
<name>A0A2R4MH22_9HYPH</name>
<feature type="transmembrane region" description="Helical" evidence="8">
    <location>
        <begin position="284"/>
        <end position="303"/>
    </location>
</feature>
<evidence type="ECO:0000256" key="8">
    <source>
        <dbReference type="SAM" id="Phobius"/>
    </source>
</evidence>
<feature type="transmembrane region" description="Helical" evidence="8">
    <location>
        <begin position="242"/>
        <end position="264"/>
    </location>
</feature>
<dbReference type="PIRSF" id="PIRSF006603">
    <property type="entry name" value="DinF"/>
    <property type="match status" value="1"/>
</dbReference>
<evidence type="ECO:0000256" key="3">
    <source>
        <dbReference type="ARBA" id="ARBA00022475"/>
    </source>
</evidence>
<protein>
    <submittedName>
        <fullName evidence="9">Putative multidrug resistance protein YoeA</fullName>
    </submittedName>
</protein>
<dbReference type="RefSeq" id="WP_117396235.1">
    <property type="nucleotide sequence ID" value="NZ_CP021330.1"/>
</dbReference>
<dbReference type="STRING" id="1122213.GCA_000423365_00414"/>
<accession>A0A2R4MH22</accession>
<gene>
    <name evidence="9" type="ORF">MXMO3_02779</name>
</gene>
<dbReference type="GO" id="GO:0015297">
    <property type="term" value="F:antiporter activity"/>
    <property type="evidence" value="ECO:0007669"/>
    <property type="project" value="InterPro"/>
</dbReference>
<reference evidence="9 10" key="1">
    <citation type="submission" date="2017-05" db="EMBL/GenBank/DDBJ databases">
        <title>Genome Analysis of Maritalea myrionectae HL2708#5.</title>
        <authorList>
            <consortium name="Cotde Inc.-PKNU"/>
            <person name="Jang D."/>
            <person name="Oh H.-M."/>
        </authorList>
    </citation>
    <scope>NUCLEOTIDE SEQUENCE [LARGE SCALE GENOMIC DNA]</scope>
    <source>
        <strain evidence="9 10">HL2708#5</strain>
    </source>
</reference>
<dbReference type="InterPro" id="IPR002528">
    <property type="entry name" value="MATE_fam"/>
</dbReference>
<evidence type="ECO:0000256" key="1">
    <source>
        <dbReference type="ARBA" id="ARBA00004429"/>
    </source>
</evidence>
<evidence type="ECO:0000256" key="2">
    <source>
        <dbReference type="ARBA" id="ARBA00022448"/>
    </source>
</evidence>
<dbReference type="EMBL" id="CP021330">
    <property type="protein sequence ID" value="AVX05290.1"/>
    <property type="molecule type" value="Genomic_DNA"/>
</dbReference>
<dbReference type="GO" id="GO:0042910">
    <property type="term" value="F:xenobiotic transmembrane transporter activity"/>
    <property type="evidence" value="ECO:0007669"/>
    <property type="project" value="InterPro"/>
</dbReference>
<sequence length="470" mass="49950">MSEASPTAKNAVFLTGSTMRHVIIMTTTSAIGLMSIFFVDAITLFYISQLGDPSQTAAVGRAAYVLAFIIGMSVGFMIGTSAMVARAVGAGRDEAAKSYAGTSIISVAIFGLLLAGLGFLLLDWLMDMLGATGEALDYARTYLYIVLPSTPFFAIGIVTMGILRAHGDAKRSMYITLVGGIMTALLDPFFIFVLGWEVVGAAVVSAIVRVSFAALGLYFVIGIHKAITVPKFRRYFKDLIDILKIAAPTVVTNLAAPVGAFLIARAVAEYGDAAVAGQSVVDRLIPLAFGVVFALSGAVGPIIGQNFGAMQMTRVRQALIDGLIFNCVYILIAWGLLFIAQEQIIAIYQAEGRMAIVIRLFCNVLAGSFLFNGMLFVSNAAFNNLGYPLLATLSNWARQTLGVIPFIYFGAMWAGLPGIIWGASIGAVIFGILPVIGAFWLIQRLTPDSKTPQETAETPETPEAAEATVS</sequence>
<proteinExistence type="predicted"/>
<feature type="transmembrane region" description="Helical" evidence="8">
    <location>
        <begin position="323"/>
        <end position="348"/>
    </location>
</feature>
<feature type="region of interest" description="Disordered" evidence="7">
    <location>
        <begin position="450"/>
        <end position="470"/>
    </location>
</feature>
<dbReference type="PANTHER" id="PTHR43549:SF2">
    <property type="entry name" value="MULTIDRUG RESISTANCE PROTEIN NORM-RELATED"/>
    <property type="match status" value="1"/>
</dbReference>
<evidence type="ECO:0000313" key="10">
    <source>
        <dbReference type="Proteomes" id="UP000258927"/>
    </source>
</evidence>
<evidence type="ECO:0000256" key="6">
    <source>
        <dbReference type="ARBA" id="ARBA00023136"/>
    </source>
</evidence>
<keyword evidence="6 8" id="KW-0472">Membrane</keyword>
<dbReference type="Proteomes" id="UP000258927">
    <property type="component" value="Chromosome"/>
</dbReference>
<evidence type="ECO:0000256" key="7">
    <source>
        <dbReference type="SAM" id="MobiDB-lite"/>
    </source>
</evidence>
<evidence type="ECO:0000313" key="9">
    <source>
        <dbReference type="EMBL" id="AVX05290.1"/>
    </source>
</evidence>
<evidence type="ECO:0000256" key="5">
    <source>
        <dbReference type="ARBA" id="ARBA00022989"/>
    </source>
</evidence>
<dbReference type="NCBIfam" id="TIGR00797">
    <property type="entry name" value="matE"/>
    <property type="match status" value="1"/>
</dbReference>